<dbReference type="PROSITE" id="PS51257">
    <property type="entry name" value="PROKAR_LIPOPROTEIN"/>
    <property type="match status" value="1"/>
</dbReference>
<proteinExistence type="predicted"/>
<name>A0A0P0G3I1_9BACE</name>
<dbReference type="RefSeq" id="WP_007212735.1">
    <property type="nucleotide sequence ID" value="NZ_CP012801.1"/>
</dbReference>
<evidence type="ECO:0000256" key="1">
    <source>
        <dbReference type="SAM" id="SignalP"/>
    </source>
</evidence>
<dbReference type="Proteomes" id="UP000061809">
    <property type="component" value="Chromosome"/>
</dbReference>
<accession>A0A0P0G3I1</accession>
<evidence type="ECO:0000313" key="5">
    <source>
        <dbReference type="Proteomes" id="UP000325055"/>
    </source>
</evidence>
<dbReference type="AlphaFoldDB" id="A0A0P0G3I1"/>
<keyword evidence="1" id="KW-0732">Signal</keyword>
<dbReference type="Proteomes" id="UP000325055">
    <property type="component" value="Unassembled WGS sequence"/>
</dbReference>
<protein>
    <recommendedName>
        <fullName evidence="6">DUF1735 domain-containing protein</fullName>
    </recommendedName>
</protein>
<evidence type="ECO:0000313" key="4">
    <source>
        <dbReference type="Proteomes" id="UP000061809"/>
    </source>
</evidence>
<evidence type="ECO:0008006" key="6">
    <source>
        <dbReference type="Google" id="ProtNLM"/>
    </source>
</evidence>
<dbReference type="KEGG" id="bcel:BcellWH2_03807"/>
<reference evidence="3 5" key="2">
    <citation type="journal article" date="2019" name="Nat. Med.">
        <title>A library of human gut bacterial isolates paired with longitudinal multiomics data enables mechanistic microbiome research.</title>
        <authorList>
            <person name="Poyet M."/>
            <person name="Groussin M."/>
            <person name="Gibbons S.M."/>
            <person name="Avila-Pacheco J."/>
            <person name="Jiang X."/>
            <person name="Kearney S.M."/>
            <person name="Perrotta A.R."/>
            <person name="Berdy B."/>
            <person name="Zhao S."/>
            <person name="Lieberman T.D."/>
            <person name="Swanson P.K."/>
            <person name="Smith M."/>
            <person name="Roesemann S."/>
            <person name="Alexander J.E."/>
            <person name="Rich S.A."/>
            <person name="Livny J."/>
            <person name="Vlamakis H."/>
            <person name="Clish C."/>
            <person name="Bullock K."/>
            <person name="Deik A."/>
            <person name="Scott J."/>
            <person name="Pierce K.A."/>
            <person name="Xavier R.J."/>
            <person name="Alm E.J."/>
        </authorList>
    </citation>
    <scope>NUCLEOTIDE SEQUENCE [LARGE SCALE GENOMIC DNA]</scope>
    <source>
        <strain evidence="3 5">BIOML-A7</strain>
    </source>
</reference>
<sequence>MKYINKIFSLFAIALMAVACDPDAESYTPGGLEEGNQGICFAGNYTQTVEVEPGVTSFILTLKRSVTDAAGSVDIKVLNNEENIFICPSTASFAAGEATTTLTVETPSATAGILYNLKLAVSGDNVSEYTSGYNEISVNFSIIKWESIGTGYYLDGTVSTFFGVDPSMPMAVKLERAETATSVRFRFDSPFARVATETVDEYGGYDGYPFNEESDVVPGKYLFTIDVTSQGAALSPVDLGMDWGYGMFSIGSVYGNLSTNIATYPLGTYDEKAGCITFPANSLYIKMADYSEGAASPCANPSYLYLNGDAYLESLEAAK</sequence>
<reference evidence="2 4" key="1">
    <citation type="journal article" date="2015" name="Science">
        <title>Genetic determinants of in vivo fitness and diet responsiveness in multiple human gut Bacteroides.</title>
        <authorList>
            <person name="Wu M."/>
            <person name="McNulty N.P."/>
            <person name="Rodionov D.A."/>
            <person name="Khoroshkin M.S."/>
            <person name="Griffin N.W."/>
            <person name="Cheng J."/>
            <person name="Latreille P."/>
            <person name="Kerstetter R.A."/>
            <person name="Terrapon N."/>
            <person name="Henrissat B."/>
            <person name="Osterman A.L."/>
            <person name="Gordon J.I."/>
        </authorList>
    </citation>
    <scope>NUCLEOTIDE SEQUENCE [LARGE SCALE GENOMIC DNA]</scope>
    <source>
        <strain evidence="2 4">WH2</strain>
    </source>
</reference>
<dbReference type="EMBL" id="VVYW01000001">
    <property type="protein sequence ID" value="KAA5411178.1"/>
    <property type="molecule type" value="Genomic_DNA"/>
</dbReference>
<dbReference type="EMBL" id="CP012801">
    <property type="protein sequence ID" value="ALJ61029.1"/>
    <property type="molecule type" value="Genomic_DNA"/>
</dbReference>
<dbReference type="PATRIC" id="fig|246787.4.peg.3942"/>
<organism evidence="2 4">
    <name type="scientific">Bacteroides cellulosilyticus</name>
    <dbReference type="NCBI Taxonomy" id="246787"/>
    <lineage>
        <taxon>Bacteria</taxon>
        <taxon>Pseudomonadati</taxon>
        <taxon>Bacteroidota</taxon>
        <taxon>Bacteroidia</taxon>
        <taxon>Bacteroidales</taxon>
        <taxon>Bacteroidaceae</taxon>
        <taxon>Bacteroides</taxon>
    </lineage>
</organism>
<feature type="signal peptide" evidence="1">
    <location>
        <begin position="1"/>
        <end position="19"/>
    </location>
</feature>
<evidence type="ECO:0000313" key="2">
    <source>
        <dbReference type="EMBL" id="ALJ61029.1"/>
    </source>
</evidence>
<gene>
    <name evidence="2" type="ORF">BcellWH2_03807</name>
    <name evidence="3" type="ORF">F2Y86_00160</name>
</gene>
<evidence type="ECO:0000313" key="3">
    <source>
        <dbReference type="EMBL" id="KAA5411178.1"/>
    </source>
</evidence>
<feature type="chain" id="PRO_5036296349" description="DUF1735 domain-containing protein" evidence="1">
    <location>
        <begin position="20"/>
        <end position="319"/>
    </location>
</feature>